<dbReference type="PIRSF" id="PIRSF000239">
    <property type="entry name" value="AHPC"/>
    <property type="match status" value="1"/>
</dbReference>
<evidence type="ECO:0000259" key="7">
    <source>
        <dbReference type="Pfam" id="PF00578"/>
    </source>
</evidence>
<keyword evidence="6" id="KW-0676">Redox-active center</keyword>
<evidence type="ECO:0000313" key="8">
    <source>
        <dbReference type="EMBL" id="QSO47822.1"/>
    </source>
</evidence>
<keyword evidence="4" id="KW-0560">Oxidoreductase</keyword>
<dbReference type="GO" id="GO:0042744">
    <property type="term" value="P:hydrogen peroxide catabolic process"/>
    <property type="evidence" value="ECO:0007669"/>
    <property type="project" value="TreeGrafter"/>
</dbReference>
<sequence>MAAVAAIYPRLKQLGAEVLAISTDSIYSHKVFRETSPSMRHVRYPLLSDRNHRISRTYGVLDEKAGAAIRSTVMVNPEGVIEAKIVYPSEVGRYVPETVRLLEGLQFARQTGLGVPANWVPGLPGIKRDIRRAGEI</sequence>
<accession>A0A9X7Z6Y2</accession>
<reference evidence="8 9" key="1">
    <citation type="submission" date="2021-02" db="EMBL/GenBank/DDBJ databases">
        <title>Alicyclobacillus curvatus sp. nov. and Alicyclobacillus mengziensis sp. nov., two acidophilic bacteria isolated from acid mine drainage.</title>
        <authorList>
            <person name="Huang Y."/>
        </authorList>
    </citation>
    <scope>NUCLEOTIDE SEQUENCE [LARGE SCALE GENOMIC DNA]</scope>
    <source>
        <strain evidence="8 9">S30H14</strain>
    </source>
</reference>
<protein>
    <submittedName>
        <fullName evidence="8">Peroxiredoxin</fullName>
    </submittedName>
</protein>
<dbReference type="PANTHER" id="PTHR10681:SF121">
    <property type="entry name" value="ALKYL HYDROPEROXIDE REDUCTASE C"/>
    <property type="match status" value="1"/>
</dbReference>
<dbReference type="GO" id="GO:0045454">
    <property type="term" value="P:cell redox homeostasis"/>
    <property type="evidence" value="ECO:0007669"/>
    <property type="project" value="TreeGrafter"/>
</dbReference>
<dbReference type="Pfam" id="PF00578">
    <property type="entry name" value="AhpC-TSA"/>
    <property type="match status" value="1"/>
</dbReference>
<dbReference type="InterPro" id="IPR036249">
    <property type="entry name" value="Thioredoxin-like_sf"/>
</dbReference>
<dbReference type="PANTHER" id="PTHR10681">
    <property type="entry name" value="THIOREDOXIN PEROXIDASE"/>
    <property type="match status" value="1"/>
</dbReference>
<evidence type="ECO:0000256" key="1">
    <source>
        <dbReference type="ARBA" id="ARBA00009796"/>
    </source>
</evidence>
<keyword evidence="3" id="KW-0049">Antioxidant</keyword>
<gene>
    <name evidence="8" type="ORF">JZ786_01905</name>
</gene>
<dbReference type="GO" id="GO:0033554">
    <property type="term" value="P:cellular response to stress"/>
    <property type="evidence" value="ECO:0007669"/>
    <property type="project" value="TreeGrafter"/>
</dbReference>
<evidence type="ECO:0000256" key="5">
    <source>
        <dbReference type="ARBA" id="ARBA00023157"/>
    </source>
</evidence>
<dbReference type="AlphaFoldDB" id="A0A9X7Z6Y2"/>
<dbReference type="Gene3D" id="3.40.30.10">
    <property type="entry name" value="Glutaredoxin"/>
    <property type="match status" value="1"/>
</dbReference>
<dbReference type="KEGG" id="afx:JZ786_01905"/>
<keyword evidence="2" id="KW-0575">Peroxidase</keyword>
<dbReference type="SUPFAM" id="SSF52833">
    <property type="entry name" value="Thioredoxin-like"/>
    <property type="match status" value="1"/>
</dbReference>
<feature type="domain" description="Alkyl hydroperoxide reductase subunit C/ Thiol specific antioxidant" evidence="7">
    <location>
        <begin position="1"/>
        <end position="83"/>
    </location>
</feature>
<dbReference type="Proteomes" id="UP000663505">
    <property type="component" value="Chromosome"/>
</dbReference>
<evidence type="ECO:0000256" key="6">
    <source>
        <dbReference type="ARBA" id="ARBA00023284"/>
    </source>
</evidence>
<evidence type="ECO:0000256" key="2">
    <source>
        <dbReference type="ARBA" id="ARBA00022559"/>
    </source>
</evidence>
<dbReference type="GO" id="GO:0005829">
    <property type="term" value="C:cytosol"/>
    <property type="evidence" value="ECO:0007669"/>
    <property type="project" value="TreeGrafter"/>
</dbReference>
<evidence type="ECO:0000256" key="3">
    <source>
        <dbReference type="ARBA" id="ARBA00022862"/>
    </source>
</evidence>
<keyword evidence="9" id="KW-1185">Reference proteome</keyword>
<dbReference type="GO" id="GO:0008379">
    <property type="term" value="F:thioredoxin peroxidase activity"/>
    <property type="evidence" value="ECO:0007669"/>
    <property type="project" value="TreeGrafter"/>
</dbReference>
<organism evidence="8 9">
    <name type="scientific">Alicyclobacillus mengziensis</name>
    <dbReference type="NCBI Taxonomy" id="2931921"/>
    <lineage>
        <taxon>Bacteria</taxon>
        <taxon>Bacillati</taxon>
        <taxon>Bacillota</taxon>
        <taxon>Bacilli</taxon>
        <taxon>Bacillales</taxon>
        <taxon>Alicyclobacillaceae</taxon>
        <taxon>Alicyclobacillus</taxon>
    </lineage>
</organism>
<evidence type="ECO:0000313" key="9">
    <source>
        <dbReference type="Proteomes" id="UP000663505"/>
    </source>
</evidence>
<dbReference type="InterPro" id="IPR000866">
    <property type="entry name" value="AhpC/TSA"/>
</dbReference>
<evidence type="ECO:0000256" key="4">
    <source>
        <dbReference type="ARBA" id="ARBA00023002"/>
    </source>
</evidence>
<dbReference type="EMBL" id="CP071182">
    <property type="protein sequence ID" value="QSO47822.1"/>
    <property type="molecule type" value="Genomic_DNA"/>
</dbReference>
<proteinExistence type="inferred from homology"/>
<keyword evidence="5" id="KW-1015">Disulfide bond</keyword>
<dbReference type="InterPro" id="IPR050217">
    <property type="entry name" value="Peroxiredoxin"/>
</dbReference>
<dbReference type="GO" id="GO:0006979">
    <property type="term" value="P:response to oxidative stress"/>
    <property type="evidence" value="ECO:0007669"/>
    <property type="project" value="TreeGrafter"/>
</dbReference>
<comment type="similarity">
    <text evidence="1">Belongs to the peroxiredoxin family. AhpC/Prx1 subfamily.</text>
</comment>
<name>A0A9X7Z6Y2_9BACL</name>
<dbReference type="InterPro" id="IPR024706">
    <property type="entry name" value="Peroxiredoxin_AhpC-typ"/>
</dbReference>